<proteinExistence type="predicted"/>
<reference evidence="1" key="2">
    <citation type="submission" date="2023-06" db="EMBL/GenBank/DDBJ databases">
        <authorList>
            <person name="Ma L."/>
            <person name="Liu K.-W."/>
            <person name="Li Z."/>
            <person name="Hsiao Y.-Y."/>
            <person name="Qi Y."/>
            <person name="Fu T."/>
            <person name="Tang G."/>
            <person name="Zhang D."/>
            <person name="Sun W.-H."/>
            <person name="Liu D.-K."/>
            <person name="Li Y."/>
            <person name="Chen G.-Z."/>
            <person name="Liu X.-D."/>
            <person name="Liao X.-Y."/>
            <person name="Jiang Y.-T."/>
            <person name="Yu X."/>
            <person name="Hao Y."/>
            <person name="Huang J."/>
            <person name="Zhao X.-W."/>
            <person name="Ke S."/>
            <person name="Chen Y.-Y."/>
            <person name="Wu W.-L."/>
            <person name="Hsu J.-L."/>
            <person name="Lin Y.-F."/>
            <person name="Huang M.-D."/>
            <person name="Li C.-Y."/>
            <person name="Huang L."/>
            <person name="Wang Z.-W."/>
            <person name="Zhao X."/>
            <person name="Zhong W.-Y."/>
            <person name="Peng D.-H."/>
            <person name="Ahmad S."/>
            <person name="Lan S."/>
            <person name="Zhang J.-S."/>
            <person name="Tsai W.-C."/>
            <person name="Van De Peer Y."/>
            <person name="Liu Z.-J."/>
        </authorList>
    </citation>
    <scope>NUCLEOTIDE SEQUENCE</scope>
    <source>
        <strain evidence="1">CP</strain>
        <tissue evidence="1">Leaves</tissue>
    </source>
</reference>
<dbReference type="AlphaFoldDB" id="A0AAV9CWB4"/>
<keyword evidence="2" id="KW-1185">Reference proteome</keyword>
<dbReference type="EMBL" id="JAUJYO010000017">
    <property type="protein sequence ID" value="KAK1293217.1"/>
    <property type="molecule type" value="Genomic_DNA"/>
</dbReference>
<comment type="caution">
    <text evidence="1">The sequence shown here is derived from an EMBL/GenBank/DDBJ whole genome shotgun (WGS) entry which is preliminary data.</text>
</comment>
<gene>
    <name evidence="1" type="primary">UPL5</name>
    <name evidence="1" type="ORF">QJS10_CPB17g02037</name>
</gene>
<protein>
    <submittedName>
        <fullName evidence="1">E3 ubiquitin-protein ligase UPL5</fullName>
    </submittedName>
</protein>
<organism evidence="1 2">
    <name type="scientific">Acorus calamus</name>
    <name type="common">Sweet flag</name>
    <dbReference type="NCBI Taxonomy" id="4465"/>
    <lineage>
        <taxon>Eukaryota</taxon>
        <taxon>Viridiplantae</taxon>
        <taxon>Streptophyta</taxon>
        <taxon>Embryophyta</taxon>
        <taxon>Tracheophyta</taxon>
        <taxon>Spermatophyta</taxon>
        <taxon>Magnoliopsida</taxon>
        <taxon>Liliopsida</taxon>
        <taxon>Acoraceae</taxon>
        <taxon>Acorus</taxon>
    </lineage>
</organism>
<reference evidence="1" key="1">
    <citation type="journal article" date="2023" name="Nat. Commun.">
        <title>Diploid and tetraploid genomes of Acorus and the evolution of monocots.</title>
        <authorList>
            <person name="Ma L."/>
            <person name="Liu K.W."/>
            <person name="Li Z."/>
            <person name="Hsiao Y.Y."/>
            <person name="Qi Y."/>
            <person name="Fu T."/>
            <person name="Tang G.D."/>
            <person name="Zhang D."/>
            <person name="Sun W.H."/>
            <person name="Liu D.K."/>
            <person name="Li Y."/>
            <person name="Chen G.Z."/>
            <person name="Liu X.D."/>
            <person name="Liao X.Y."/>
            <person name="Jiang Y.T."/>
            <person name="Yu X."/>
            <person name="Hao Y."/>
            <person name="Huang J."/>
            <person name="Zhao X.W."/>
            <person name="Ke S."/>
            <person name="Chen Y.Y."/>
            <person name="Wu W.L."/>
            <person name="Hsu J.L."/>
            <person name="Lin Y.F."/>
            <person name="Huang M.D."/>
            <person name="Li C.Y."/>
            <person name="Huang L."/>
            <person name="Wang Z.W."/>
            <person name="Zhao X."/>
            <person name="Zhong W.Y."/>
            <person name="Peng D.H."/>
            <person name="Ahmad S."/>
            <person name="Lan S."/>
            <person name="Zhang J.S."/>
            <person name="Tsai W.C."/>
            <person name="Van de Peer Y."/>
            <person name="Liu Z.J."/>
        </authorList>
    </citation>
    <scope>NUCLEOTIDE SEQUENCE</scope>
    <source>
        <strain evidence="1">CP</strain>
    </source>
</reference>
<dbReference type="Proteomes" id="UP001180020">
    <property type="component" value="Unassembled WGS sequence"/>
</dbReference>
<evidence type="ECO:0000313" key="2">
    <source>
        <dbReference type="Proteomes" id="UP001180020"/>
    </source>
</evidence>
<accession>A0AAV9CWB4</accession>
<sequence length="134" mass="15302">MRSVEHAWILRFRGVLERETRLYVAMGVFSTVGEHHMAQQEMEMLINREELLTESFNYVRDAMCGHPRGVRERVSIGTLGAEGVVLPGSYINSLHLEYFHFCGQMIALALMYKVQVLESMSADQRKGFCSFGLP</sequence>
<name>A0AAV9CWB4_ACOCL</name>
<evidence type="ECO:0000313" key="1">
    <source>
        <dbReference type="EMBL" id="KAK1293217.1"/>
    </source>
</evidence>